<dbReference type="EMBL" id="PZQS01000001">
    <property type="protein sequence ID" value="PVD39574.1"/>
    <property type="molecule type" value="Genomic_DNA"/>
</dbReference>
<sequence length="882" mass="100145">MSQLLVKSSCRPFGTVPSVPSVPDCSSQVPPAHGVFMAKRFSDSPEDKRCLVRMNKVAPVIIKDCREEFQHISDLKDTVIRGSAGDNMPEHPLIKGSCFLVSEVSQSVDTLHTLKTLKTPNFHRVSDLPVYASGQPSAGGLNAVLNKLTTDGHKVIFVFSLRQEPVLFLRSQEDFIPHSLRHREKLRRLYFSDLSPVQADENEAAIRKETLDLALLDENHGFYVYHESGSDGDTVTLEPRLVTLTVEDQLLTSTELCCSHTFAKTNLNLNADGSMAPWLQTFTPRTAGNFQQMALEEPRACKPNTRSYCMSEYLWGDGVTFLSAVIKMSTFSMNSEKSYVFGNVYFYGSDHDTNNHNADIRRLKAVQLMVSHIDNGYISKRQVDWAVSQCSQLVSLTGCILDAKAKLDAIPITANNNNTVGRGLDRDHLYQLCQRYTERYCFLLCFNAYLQEQVTKHVVHPLHPVKHHPGLVSVLCNLDLSKHTEPASLVTSGQRCLVADNYIGLDVLSSRMDVKVANFRRLMGLPVYGMAQPARDGLSRVVNFLLHKKQGCSQVVIVNLRNDVAIEFDETTYHVEDVGNLGEPVLIYGASDKEMEVNILTLQIPVYEELSSPAVSKTFCSALTPNDLWQQQRLQTLDMSYVRLPIQYDHGFQEKVTVRRHPAAVFCYLTSDTAWKEDNYAFVFHCRTGKSRSSLAMAVAGLLFYHIREFPYGSKPGEQELVSCPNRSYTLGEFEVVMRLIRRLPQGYQRKREVDFVLDRLFETMSPMHFHLREVIFVTYNKIKSATSELDRQELRRQSVDLLERYIYLILFNTYLAHEKGNHFQMPFSQWMQEVASEAGAYDILDNLCFTGLESPPNLQFSSRHERWSARHPAVPFYGEYV</sequence>
<dbReference type="Proteomes" id="UP000245119">
    <property type="component" value="Linkage Group LG1"/>
</dbReference>
<dbReference type="AlphaFoldDB" id="A0A2T7Q1N5"/>
<evidence type="ECO:0000313" key="2">
    <source>
        <dbReference type="Proteomes" id="UP000245119"/>
    </source>
</evidence>
<dbReference type="SMART" id="SM01301">
    <property type="entry name" value="PTPlike_phytase"/>
    <property type="match status" value="1"/>
</dbReference>
<gene>
    <name evidence="1" type="ORF">C0Q70_02209</name>
</gene>
<name>A0A2T7Q1N5_POMCA</name>
<dbReference type="OrthoDB" id="66369at2759"/>
<dbReference type="STRING" id="400727.A0A2T7Q1N5"/>
<dbReference type="SUPFAM" id="SSF52799">
    <property type="entry name" value="(Phosphotyrosine protein) phosphatases II"/>
    <property type="match status" value="2"/>
</dbReference>
<accession>A0A2T7Q1N5</accession>
<keyword evidence="2" id="KW-1185">Reference proteome</keyword>
<protein>
    <recommendedName>
        <fullName evidence="3">Tyrosine specific protein phosphatases domain-containing protein</fullName>
    </recommendedName>
</protein>
<proteinExistence type="predicted"/>
<evidence type="ECO:0008006" key="3">
    <source>
        <dbReference type="Google" id="ProtNLM"/>
    </source>
</evidence>
<organism evidence="1 2">
    <name type="scientific">Pomacea canaliculata</name>
    <name type="common">Golden apple snail</name>
    <dbReference type="NCBI Taxonomy" id="400727"/>
    <lineage>
        <taxon>Eukaryota</taxon>
        <taxon>Metazoa</taxon>
        <taxon>Spiralia</taxon>
        <taxon>Lophotrochozoa</taxon>
        <taxon>Mollusca</taxon>
        <taxon>Gastropoda</taxon>
        <taxon>Caenogastropoda</taxon>
        <taxon>Architaenioglossa</taxon>
        <taxon>Ampullarioidea</taxon>
        <taxon>Ampullariidae</taxon>
        <taxon>Pomacea</taxon>
    </lineage>
</organism>
<dbReference type="InterPro" id="IPR029021">
    <property type="entry name" value="Prot-tyrosine_phosphatase-like"/>
</dbReference>
<dbReference type="Pfam" id="PF14566">
    <property type="entry name" value="PTPlike_phytase"/>
    <property type="match status" value="1"/>
</dbReference>
<evidence type="ECO:0000313" key="1">
    <source>
        <dbReference type="EMBL" id="PVD39574.1"/>
    </source>
</evidence>
<dbReference type="Gene3D" id="3.90.190.10">
    <property type="entry name" value="Protein tyrosine phosphatase superfamily"/>
    <property type="match status" value="2"/>
</dbReference>
<reference evidence="1 2" key="1">
    <citation type="submission" date="2018-04" db="EMBL/GenBank/DDBJ databases">
        <title>The genome of golden apple snail Pomacea canaliculata provides insight into stress tolerance and invasive adaptation.</title>
        <authorList>
            <person name="Liu C."/>
            <person name="Liu B."/>
            <person name="Ren Y."/>
            <person name="Zhang Y."/>
            <person name="Wang H."/>
            <person name="Li S."/>
            <person name="Jiang F."/>
            <person name="Yin L."/>
            <person name="Zhang G."/>
            <person name="Qian W."/>
            <person name="Fan W."/>
        </authorList>
    </citation>
    <scope>NUCLEOTIDE SEQUENCE [LARGE SCALE GENOMIC DNA]</scope>
    <source>
        <strain evidence="1">SZHN2017</strain>
        <tissue evidence="1">Muscle</tissue>
    </source>
</reference>
<comment type="caution">
    <text evidence="1">The sequence shown here is derived from an EMBL/GenBank/DDBJ whole genome shotgun (WGS) entry which is preliminary data.</text>
</comment>